<name>A0A8U0HW53_9EURY</name>
<keyword evidence="3" id="KW-0762">Sugar transport</keyword>
<dbReference type="KEGG" id="halx:M0R89_02695"/>
<evidence type="ECO:0000256" key="1">
    <source>
        <dbReference type="ARBA" id="ARBA00008520"/>
    </source>
</evidence>
<gene>
    <name evidence="6" type="ORF">M0R89_02695</name>
</gene>
<evidence type="ECO:0000313" key="7">
    <source>
        <dbReference type="Proteomes" id="UP000830729"/>
    </source>
</evidence>
<dbReference type="AlphaFoldDB" id="A0A8U0HW53"/>
<evidence type="ECO:0000256" key="3">
    <source>
        <dbReference type="ARBA" id="ARBA00022597"/>
    </source>
</evidence>
<keyword evidence="2" id="KW-0813">Transport</keyword>
<sequence length="429" mass="46492">MTMNRRKALKSIGVTGIIGGLAGCASVQQQNETTTSGDDGADDTTAADDSETTTASGPAGTAKAWYRLQDTELQARKAALKQFNENSKHTIEGSDVSDLKKKTTSAIPAGQGPHLFDWAHDWVGDYYQRGFVTDRSDQLNVDLGTYTDAAAEAVQFEGNVVGLPYAAETVSLVYNEEMVDEAPETVADMKSVMDEHHDPKNNTYGLAYPFDPYFVSAWAQSFGGYYFDPEKDPMLGLSKSETVKGIQFALDNFKPYMPKDPSYEAQAAPFSEGNAAFAINGPWYLATLKEKGVDFGVAKLPSPKGGEARPLTGIQMWYFAKAMGEDDADTAAAQSFAEWYTTNEDLLEKAAKNQGSIPVLESLAGSDALPSDVRAFSETVQQGAPMPTHPKMGKVWQPLTDALTKVFNGDAGVEAAMKQAEKTVRENWE</sequence>
<dbReference type="InterPro" id="IPR006060">
    <property type="entry name" value="Maltose/Cyclodextrin-bd"/>
</dbReference>
<organism evidence="6 7">
    <name type="scientific">Halorussus limi</name>
    <dbReference type="NCBI Taxonomy" id="2938695"/>
    <lineage>
        <taxon>Archaea</taxon>
        <taxon>Methanobacteriati</taxon>
        <taxon>Methanobacteriota</taxon>
        <taxon>Stenosarchaea group</taxon>
        <taxon>Halobacteria</taxon>
        <taxon>Halobacteriales</taxon>
        <taxon>Haladaptataceae</taxon>
        <taxon>Halorussus</taxon>
    </lineage>
</organism>
<dbReference type="GO" id="GO:0042956">
    <property type="term" value="P:maltodextrin transmembrane transport"/>
    <property type="evidence" value="ECO:0007669"/>
    <property type="project" value="TreeGrafter"/>
</dbReference>
<dbReference type="GO" id="GO:1901982">
    <property type="term" value="F:maltose binding"/>
    <property type="evidence" value="ECO:0007669"/>
    <property type="project" value="TreeGrafter"/>
</dbReference>
<reference evidence="6 7" key="1">
    <citation type="submission" date="2022-04" db="EMBL/GenBank/DDBJ databases">
        <title>Diverse halophilic archaea isolated from saline environments.</title>
        <authorList>
            <person name="Cui H.-L."/>
        </authorList>
    </citation>
    <scope>NUCLEOTIDE SEQUENCE [LARGE SCALE GENOMIC DNA]</scope>
    <source>
        <strain evidence="6 7">XZYJT49</strain>
    </source>
</reference>
<accession>A0A8U0HW53</accession>
<evidence type="ECO:0000256" key="2">
    <source>
        <dbReference type="ARBA" id="ARBA00022448"/>
    </source>
</evidence>
<feature type="compositionally biased region" description="Acidic residues" evidence="5">
    <location>
        <begin position="39"/>
        <end position="51"/>
    </location>
</feature>
<proteinExistence type="inferred from homology"/>
<comment type="similarity">
    <text evidence="1">Belongs to the bacterial solute-binding protein 1 family.</text>
</comment>
<dbReference type="Proteomes" id="UP000830729">
    <property type="component" value="Chromosome"/>
</dbReference>
<evidence type="ECO:0000256" key="5">
    <source>
        <dbReference type="SAM" id="MobiDB-lite"/>
    </source>
</evidence>
<keyword evidence="4" id="KW-0732">Signal</keyword>
<dbReference type="GO" id="GO:0015768">
    <property type="term" value="P:maltose transport"/>
    <property type="evidence" value="ECO:0007669"/>
    <property type="project" value="TreeGrafter"/>
</dbReference>
<dbReference type="InterPro" id="IPR006059">
    <property type="entry name" value="SBP"/>
</dbReference>
<evidence type="ECO:0000256" key="4">
    <source>
        <dbReference type="ARBA" id="ARBA00022729"/>
    </source>
</evidence>
<protein>
    <submittedName>
        <fullName evidence="6">Extracellular solute-binding protein</fullName>
    </submittedName>
</protein>
<evidence type="ECO:0000313" key="6">
    <source>
        <dbReference type="EMBL" id="UPV74983.1"/>
    </source>
</evidence>
<feature type="region of interest" description="Disordered" evidence="5">
    <location>
        <begin position="29"/>
        <end position="61"/>
    </location>
</feature>
<dbReference type="Gene3D" id="3.40.190.10">
    <property type="entry name" value="Periplasmic binding protein-like II"/>
    <property type="match status" value="2"/>
</dbReference>
<dbReference type="RefSeq" id="WP_248651026.1">
    <property type="nucleotide sequence ID" value="NZ_CP096659.1"/>
</dbReference>
<dbReference type="SUPFAM" id="SSF53850">
    <property type="entry name" value="Periplasmic binding protein-like II"/>
    <property type="match status" value="1"/>
</dbReference>
<keyword evidence="7" id="KW-1185">Reference proteome</keyword>
<dbReference type="EMBL" id="CP096659">
    <property type="protein sequence ID" value="UPV74983.1"/>
    <property type="molecule type" value="Genomic_DNA"/>
</dbReference>
<dbReference type="PROSITE" id="PS51257">
    <property type="entry name" value="PROKAR_LIPOPROTEIN"/>
    <property type="match status" value="1"/>
</dbReference>
<dbReference type="GO" id="GO:0015144">
    <property type="term" value="F:carbohydrate transmembrane transporter activity"/>
    <property type="evidence" value="ECO:0007669"/>
    <property type="project" value="InterPro"/>
</dbReference>
<dbReference type="PANTHER" id="PTHR30061:SF50">
    <property type="entry name" value="MALTOSE_MALTODEXTRIN-BINDING PERIPLASMIC PROTEIN"/>
    <property type="match status" value="1"/>
</dbReference>
<dbReference type="GeneID" id="72184072"/>
<dbReference type="GO" id="GO:0055052">
    <property type="term" value="C:ATP-binding cassette (ABC) transporter complex, substrate-binding subunit-containing"/>
    <property type="evidence" value="ECO:0007669"/>
    <property type="project" value="TreeGrafter"/>
</dbReference>
<dbReference type="Pfam" id="PF13416">
    <property type="entry name" value="SBP_bac_8"/>
    <property type="match status" value="1"/>
</dbReference>
<dbReference type="PRINTS" id="PR00181">
    <property type="entry name" value="MALTOSEBP"/>
</dbReference>
<dbReference type="PANTHER" id="PTHR30061">
    <property type="entry name" value="MALTOSE-BINDING PERIPLASMIC PROTEIN"/>
    <property type="match status" value="1"/>
</dbReference>